<dbReference type="SUPFAM" id="SSF53067">
    <property type="entry name" value="Actin-like ATPase domain"/>
    <property type="match status" value="1"/>
</dbReference>
<dbReference type="GO" id="GO:0004340">
    <property type="term" value="F:glucokinase activity"/>
    <property type="evidence" value="ECO:0007669"/>
    <property type="project" value="UniProtKB-EC"/>
</dbReference>
<organism evidence="2">
    <name type="scientific">uncultured Thermomicrobiales bacterium</name>
    <dbReference type="NCBI Taxonomy" id="1645740"/>
    <lineage>
        <taxon>Bacteria</taxon>
        <taxon>Pseudomonadati</taxon>
        <taxon>Thermomicrobiota</taxon>
        <taxon>Thermomicrobia</taxon>
        <taxon>Thermomicrobiales</taxon>
        <taxon>environmental samples</taxon>
    </lineage>
</organism>
<dbReference type="InterPro" id="IPR000600">
    <property type="entry name" value="ROK"/>
</dbReference>
<dbReference type="CDD" id="cd23763">
    <property type="entry name" value="ASKHA_ATPase_ROK"/>
    <property type="match status" value="1"/>
</dbReference>
<sequence length="329" mass="33369">MADRYAMGIDFGGTKVLAAVVSLGTGEVVASAKKKTRPDDGPEELVQRVFAVAQAALDDAKAGKRSPAISAIGIGMAGQVDPIAGVLLGTPNLAQSSVELPIAARLTERFGVPAVLRNDVHIAAVGEQRFGAGQDAASFLCVFVGTGIGGALVQGGELVTGATGTAGEIGHIIIDAGGRLCGCGGRGHLEAYSSRTAMTKVIMGEVKRGRKTRLTEEMDGGKSGAGAALRSGILSRAVAEGDELVIETVREAGRYLGYGLAGVMNVVNPQRIILGGGVIEAVDLMFDVAAETARREALPVPGRDIEIVRAGLGDNSGVVGAAMIAGEAI</sequence>
<keyword evidence="2" id="KW-0418">Kinase</keyword>
<dbReference type="InterPro" id="IPR043129">
    <property type="entry name" value="ATPase_NBD"/>
</dbReference>
<gene>
    <name evidence="2" type="ORF">AVDCRST_MAG70-1677</name>
</gene>
<dbReference type="EC" id="2.7.1.2" evidence="2"/>
<proteinExistence type="inferred from homology"/>
<dbReference type="EMBL" id="CADCWH010000265">
    <property type="protein sequence ID" value="CAA9561174.1"/>
    <property type="molecule type" value="Genomic_DNA"/>
</dbReference>
<dbReference type="Gene3D" id="3.30.420.40">
    <property type="match status" value="2"/>
</dbReference>
<accession>A0A6J4UVL3</accession>
<protein>
    <submittedName>
        <fullName evidence="2">Glucokinase</fullName>
        <ecNumber evidence="2">2.7.1.2</ecNumber>
    </submittedName>
</protein>
<reference evidence="2" key="1">
    <citation type="submission" date="2020-02" db="EMBL/GenBank/DDBJ databases">
        <authorList>
            <person name="Meier V. D."/>
        </authorList>
    </citation>
    <scope>NUCLEOTIDE SEQUENCE</scope>
    <source>
        <strain evidence="2">AVDCRST_MAG70</strain>
    </source>
</reference>
<comment type="similarity">
    <text evidence="1">Belongs to the ROK (NagC/XylR) family.</text>
</comment>
<keyword evidence="2" id="KW-0808">Transferase</keyword>
<dbReference type="PROSITE" id="PS01125">
    <property type="entry name" value="ROK"/>
    <property type="match status" value="1"/>
</dbReference>
<dbReference type="PANTHER" id="PTHR18964:SF149">
    <property type="entry name" value="BIFUNCTIONAL UDP-N-ACETYLGLUCOSAMINE 2-EPIMERASE_N-ACETYLMANNOSAMINE KINASE"/>
    <property type="match status" value="1"/>
</dbReference>
<dbReference type="AlphaFoldDB" id="A0A6J4UVL3"/>
<name>A0A6J4UVL3_9BACT</name>
<dbReference type="PANTHER" id="PTHR18964">
    <property type="entry name" value="ROK (REPRESSOR, ORF, KINASE) FAMILY"/>
    <property type="match status" value="1"/>
</dbReference>
<evidence type="ECO:0000313" key="2">
    <source>
        <dbReference type="EMBL" id="CAA9561174.1"/>
    </source>
</evidence>
<dbReference type="InterPro" id="IPR049874">
    <property type="entry name" value="ROK_cs"/>
</dbReference>
<evidence type="ECO:0000256" key="1">
    <source>
        <dbReference type="ARBA" id="ARBA00006479"/>
    </source>
</evidence>
<dbReference type="Pfam" id="PF00480">
    <property type="entry name" value="ROK"/>
    <property type="match status" value="1"/>
</dbReference>